<proteinExistence type="predicted"/>
<dbReference type="AlphaFoldDB" id="A0A1I8BHN6"/>
<dbReference type="Proteomes" id="UP000095281">
    <property type="component" value="Unplaced"/>
</dbReference>
<sequence>DDPKIYSNEIDCTKKEDSEKVVKMFKENSNNKQMHKINYLTIKYLIKNSPEMRENFEDDDNSSKDRLYKLIGNELGNLEIEYPLCFPIGLSFFEIS</sequence>
<evidence type="ECO:0000313" key="2">
    <source>
        <dbReference type="WBParaSite" id="MhA1_Contig2551.frz3.gene1"/>
    </source>
</evidence>
<protein>
    <submittedName>
        <fullName evidence="2">Rab-GAP TBC domain-containing protein</fullName>
    </submittedName>
</protein>
<name>A0A1I8BHN6_MELHA</name>
<accession>A0A1I8BHN6</accession>
<reference evidence="2" key="1">
    <citation type="submission" date="2016-11" db="UniProtKB">
        <authorList>
            <consortium name="WormBaseParasite"/>
        </authorList>
    </citation>
    <scope>IDENTIFICATION</scope>
</reference>
<evidence type="ECO:0000313" key="1">
    <source>
        <dbReference type="Proteomes" id="UP000095281"/>
    </source>
</evidence>
<dbReference type="WBParaSite" id="MhA1_Contig2551.frz3.gene1">
    <property type="protein sequence ID" value="MhA1_Contig2551.frz3.gene1"/>
    <property type="gene ID" value="MhA1_Contig2551.frz3.gene1"/>
</dbReference>
<keyword evidence="1" id="KW-1185">Reference proteome</keyword>
<organism evidence="1 2">
    <name type="scientific">Meloidogyne hapla</name>
    <name type="common">Root-knot nematode worm</name>
    <dbReference type="NCBI Taxonomy" id="6305"/>
    <lineage>
        <taxon>Eukaryota</taxon>
        <taxon>Metazoa</taxon>
        <taxon>Ecdysozoa</taxon>
        <taxon>Nematoda</taxon>
        <taxon>Chromadorea</taxon>
        <taxon>Rhabditida</taxon>
        <taxon>Tylenchina</taxon>
        <taxon>Tylenchomorpha</taxon>
        <taxon>Tylenchoidea</taxon>
        <taxon>Meloidogynidae</taxon>
        <taxon>Meloidogyninae</taxon>
        <taxon>Meloidogyne</taxon>
    </lineage>
</organism>